<dbReference type="PANTHER" id="PTHR38008:SF2">
    <property type="entry name" value="HEMOLYSIN"/>
    <property type="match status" value="1"/>
</dbReference>
<reference evidence="1 2" key="1">
    <citation type="submission" date="2014-10" db="EMBL/GenBank/DDBJ databases">
        <title>Genome sequence of Erwinia typographi M043b.</title>
        <authorList>
            <person name="Chan K.-G."/>
            <person name="Tan W.-S."/>
        </authorList>
    </citation>
    <scope>NUCLEOTIDE SEQUENCE [LARGE SCALE GENOMIC DNA]</scope>
    <source>
        <strain evidence="1 2">M043b</strain>
    </source>
</reference>
<dbReference type="EMBL" id="JRUQ01000067">
    <property type="protein sequence ID" value="KGT88045.1"/>
    <property type="molecule type" value="Genomic_DNA"/>
</dbReference>
<protein>
    <recommendedName>
        <fullName evidence="3">Hemolysin</fullName>
    </recommendedName>
</protein>
<gene>
    <name evidence="1" type="ORF">NG99_22350</name>
</gene>
<dbReference type="AlphaFoldDB" id="A0A0A3YN69"/>
<sequence length="79" mass="8783">MKKTLIFLAVIALVGLYTFIQKKPAQPSAYMANPASKYCQKIGGIMDLATTDDSSAGYCTLPDGERIEEWTLYHRDHKG</sequence>
<dbReference type="Pfam" id="PF03891">
    <property type="entry name" value="DUF333"/>
    <property type="match status" value="1"/>
</dbReference>
<evidence type="ECO:0000313" key="2">
    <source>
        <dbReference type="Proteomes" id="UP000030351"/>
    </source>
</evidence>
<evidence type="ECO:0008006" key="3">
    <source>
        <dbReference type="Google" id="ProtNLM"/>
    </source>
</evidence>
<dbReference type="PANTHER" id="PTHR38008">
    <property type="entry name" value="HEMOLYSIN-RELATED"/>
    <property type="match status" value="1"/>
</dbReference>
<dbReference type="STRING" id="371042.NG99_22350"/>
<accession>A0A0A3YN69</accession>
<dbReference type="RefSeq" id="WP_034897988.1">
    <property type="nucleotide sequence ID" value="NZ_JRUQ01000067.1"/>
</dbReference>
<proteinExistence type="predicted"/>
<dbReference type="InterPro" id="IPR005590">
    <property type="entry name" value="DUF333"/>
</dbReference>
<dbReference type="Proteomes" id="UP000030351">
    <property type="component" value="Unassembled WGS sequence"/>
</dbReference>
<evidence type="ECO:0000313" key="1">
    <source>
        <dbReference type="EMBL" id="KGT88045.1"/>
    </source>
</evidence>
<comment type="caution">
    <text evidence="1">The sequence shown here is derived from an EMBL/GenBank/DDBJ whole genome shotgun (WGS) entry which is preliminary data.</text>
</comment>
<name>A0A0A3YN69_9GAMM</name>
<organism evidence="1 2">
    <name type="scientific">Erwinia typographi</name>
    <dbReference type="NCBI Taxonomy" id="371042"/>
    <lineage>
        <taxon>Bacteria</taxon>
        <taxon>Pseudomonadati</taxon>
        <taxon>Pseudomonadota</taxon>
        <taxon>Gammaproteobacteria</taxon>
        <taxon>Enterobacterales</taxon>
        <taxon>Erwiniaceae</taxon>
        <taxon>Erwinia</taxon>
    </lineage>
</organism>
<dbReference type="eggNOG" id="COG3042">
    <property type="taxonomic scope" value="Bacteria"/>
</dbReference>
<keyword evidence="2" id="KW-1185">Reference proteome</keyword>